<comment type="cofactor">
    <cofactor evidence="1 6">
        <name>pyridoxal 5'-phosphate</name>
        <dbReference type="ChEBI" id="CHEBI:597326"/>
    </cofactor>
</comment>
<evidence type="ECO:0000256" key="2">
    <source>
        <dbReference type="ARBA" id="ARBA00009533"/>
    </source>
</evidence>
<dbReference type="AlphaFoldDB" id="A0A226ENM1"/>
<evidence type="ECO:0000256" key="7">
    <source>
        <dbReference type="SAM" id="MobiDB-lite"/>
    </source>
</evidence>
<feature type="compositionally biased region" description="Low complexity" evidence="7">
    <location>
        <begin position="694"/>
        <end position="705"/>
    </location>
</feature>
<dbReference type="PANTHER" id="PTHR11999:SF70">
    <property type="entry name" value="MIP05841P"/>
    <property type="match status" value="1"/>
</dbReference>
<dbReference type="GO" id="GO:0030170">
    <property type="term" value="F:pyridoxal phosphate binding"/>
    <property type="evidence" value="ECO:0007669"/>
    <property type="project" value="InterPro"/>
</dbReference>
<feature type="modified residue" description="N6-(pyridoxal phosphate)lysine" evidence="6">
    <location>
        <position position="304"/>
    </location>
</feature>
<keyword evidence="4 6" id="KW-0663">Pyridoxal phosphate</keyword>
<organism evidence="8 9">
    <name type="scientific">Folsomia candida</name>
    <name type="common">Springtail</name>
    <dbReference type="NCBI Taxonomy" id="158441"/>
    <lineage>
        <taxon>Eukaryota</taxon>
        <taxon>Metazoa</taxon>
        <taxon>Ecdysozoa</taxon>
        <taxon>Arthropoda</taxon>
        <taxon>Hexapoda</taxon>
        <taxon>Collembola</taxon>
        <taxon>Entomobryomorpha</taxon>
        <taxon>Isotomoidea</taxon>
        <taxon>Isotomidae</taxon>
        <taxon>Proisotominae</taxon>
        <taxon>Folsomia</taxon>
    </lineage>
</organism>
<evidence type="ECO:0000256" key="3">
    <source>
        <dbReference type="ARBA" id="ARBA00022793"/>
    </source>
</evidence>
<dbReference type="PROSITE" id="PS00392">
    <property type="entry name" value="DDC_GAD_HDC_YDC"/>
    <property type="match status" value="1"/>
</dbReference>
<dbReference type="SUPFAM" id="SSF53383">
    <property type="entry name" value="PLP-dependent transferases"/>
    <property type="match status" value="1"/>
</dbReference>
<dbReference type="STRING" id="158441.A0A226ENM1"/>
<protein>
    <submittedName>
        <fullName evidence="8">Tyrosine decarboxylase</fullName>
    </submittedName>
</protein>
<dbReference type="Pfam" id="PF00282">
    <property type="entry name" value="Pyridoxal_deC"/>
    <property type="match status" value="1"/>
</dbReference>
<evidence type="ECO:0000256" key="6">
    <source>
        <dbReference type="PIRSR" id="PIRSR602129-50"/>
    </source>
</evidence>
<evidence type="ECO:0000313" key="8">
    <source>
        <dbReference type="EMBL" id="OXA58176.1"/>
    </source>
</evidence>
<feature type="compositionally biased region" description="Polar residues" evidence="7">
    <location>
        <begin position="768"/>
        <end position="784"/>
    </location>
</feature>
<dbReference type="InterPro" id="IPR002129">
    <property type="entry name" value="PyrdxlP-dep_de-COase"/>
</dbReference>
<gene>
    <name evidence="8" type="ORF">Fcan01_07644</name>
</gene>
<comment type="similarity">
    <text evidence="2">Belongs to the group II decarboxylase family.</text>
</comment>
<dbReference type="GO" id="GO:0005737">
    <property type="term" value="C:cytoplasm"/>
    <property type="evidence" value="ECO:0007669"/>
    <property type="project" value="TreeGrafter"/>
</dbReference>
<dbReference type="InterPro" id="IPR021115">
    <property type="entry name" value="Pyridoxal-P_BS"/>
</dbReference>
<feature type="region of interest" description="Disordered" evidence="7">
    <location>
        <begin position="669"/>
        <end position="705"/>
    </location>
</feature>
<evidence type="ECO:0000256" key="5">
    <source>
        <dbReference type="ARBA" id="ARBA00023239"/>
    </source>
</evidence>
<dbReference type="GO" id="GO:0006520">
    <property type="term" value="P:amino acid metabolic process"/>
    <property type="evidence" value="ECO:0007669"/>
    <property type="project" value="InterPro"/>
</dbReference>
<dbReference type="PRINTS" id="PR00800">
    <property type="entry name" value="YHDCRBOXLASE"/>
</dbReference>
<feature type="region of interest" description="Disordered" evidence="7">
    <location>
        <begin position="604"/>
        <end position="629"/>
    </location>
</feature>
<sequence length="784" mass="87756">MNADEFREQGKKMIDYVAKYLDTIGDRRVTPNVEPGYLKSLIPLEAPEIGEKFDDIMADIEPKIMNGMVHWQHPRFHAYFPSGASYPSILADILGDVLGVIGFSWASGPACTEMEGIVLDWLGKMMGLPETFLQSNEKGNGGGCIQTSASECVLVSILAARALAIQKLKKQSPNADEGVLLSKLMAYCSKEAHSCLEKGSMIAFTKLRILDTDENFCLRGETVKKAMEEDIKNGLVPFFVSTTIGTTSCCSVDNIKEIGPICEQNDVWLHVDAAYAGCAQICDEFRWMFEGIEYAMSVNTNPNKWLLTNFDCSCFWVRDRFKLTQALVVDPLYLQHSYSERSVDYRHWGIPLSRRFRSLKLWFVIRIYGIEGLQNYIRNHVKLAKVFEGYVKADDRFEIMNKVDMGLVCFRLKGSNGLNQKLLSTINASGKIHMVPASLNDKYVIRFCVCSETATEDDMKFAWNVITQTAGEIGTTEVSPPGSPSPGADRKLSEETQEILKGLKERRFTLARMTSVLDDTKARGSIEIDDDENLVPRSRRGSLFPASEFIDDFPEAETANRSRSGSITHDLPLAARKESGSLISGQIANFTIKEDSEYVDTGTPYHRPSIRNPGQVLPYDHEKDTDSLSPLQKKSTDEILKQKRSLFVRMVSDPKLYNPKIIKTRNPTVKVQPSFPPMSSSTVNGNGNGQHTIQQPQQLQSSPTSTSWISWPLAFMFQDKDDEVPFRFRNWESTLSIKPGHGEGKSNRTSPEGEHLKPISPNGGRRSLSPTPSKITRSKSPQNN</sequence>
<dbReference type="FunFam" id="1.20.1340.10:FF:000001">
    <property type="entry name" value="Histidine decarboxylase"/>
    <property type="match status" value="1"/>
</dbReference>
<dbReference type="FunFam" id="3.90.1150.10:FF:000018">
    <property type="entry name" value="Histidine decarboxylase"/>
    <property type="match status" value="1"/>
</dbReference>
<comment type="caution">
    <text evidence="8">The sequence shown here is derived from an EMBL/GenBank/DDBJ whole genome shotgun (WGS) entry which is preliminary data.</text>
</comment>
<keyword evidence="5" id="KW-0456">Lyase</keyword>
<dbReference type="GO" id="GO:0016831">
    <property type="term" value="F:carboxy-lyase activity"/>
    <property type="evidence" value="ECO:0007669"/>
    <property type="project" value="UniProtKB-KW"/>
</dbReference>
<dbReference type="Gene3D" id="1.20.1340.10">
    <property type="entry name" value="dopa decarboxylase, N-terminal domain"/>
    <property type="match status" value="1"/>
</dbReference>
<name>A0A226ENM1_FOLCA</name>
<proteinExistence type="inferred from homology"/>
<feature type="region of interest" description="Disordered" evidence="7">
    <location>
        <begin position="735"/>
        <end position="784"/>
    </location>
</feature>
<dbReference type="GO" id="GO:0019752">
    <property type="term" value="P:carboxylic acid metabolic process"/>
    <property type="evidence" value="ECO:0007669"/>
    <property type="project" value="InterPro"/>
</dbReference>
<dbReference type="Gene3D" id="3.90.1150.10">
    <property type="entry name" value="Aspartate Aminotransferase, domain 1"/>
    <property type="match status" value="1"/>
</dbReference>
<dbReference type="InterPro" id="IPR015422">
    <property type="entry name" value="PyrdxlP-dep_Trfase_small"/>
</dbReference>
<accession>A0A226ENM1</accession>
<dbReference type="Gene3D" id="3.40.640.10">
    <property type="entry name" value="Type I PLP-dependent aspartate aminotransferase-like (Major domain)"/>
    <property type="match status" value="1"/>
</dbReference>
<dbReference type="Proteomes" id="UP000198287">
    <property type="component" value="Unassembled WGS sequence"/>
</dbReference>
<dbReference type="FunFam" id="3.40.640.10:FF:000025">
    <property type="entry name" value="Histidine decarboxylase"/>
    <property type="match status" value="1"/>
</dbReference>
<dbReference type="InterPro" id="IPR015424">
    <property type="entry name" value="PyrdxlP-dep_Trfase"/>
</dbReference>
<keyword evidence="9" id="KW-1185">Reference proteome</keyword>
<dbReference type="InterPro" id="IPR015421">
    <property type="entry name" value="PyrdxlP-dep_Trfase_major"/>
</dbReference>
<feature type="compositionally biased region" description="Polar residues" evidence="7">
    <location>
        <begin position="669"/>
        <end position="693"/>
    </location>
</feature>
<dbReference type="OrthoDB" id="639767at2759"/>
<dbReference type="PANTHER" id="PTHR11999">
    <property type="entry name" value="GROUP II PYRIDOXAL-5-PHOSPHATE DECARBOXYLASE"/>
    <property type="match status" value="1"/>
</dbReference>
<evidence type="ECO:0000256" key="1">
    <source>
        <dbReference type="ARBA" id="ARBA00001933"/>
    </source>
</evidence>
<dbReference type="CDD" id="cd06450">
    <property type="entry name" value="DOPA_deC_like"/>
    <property type="match status" value="1"/>
</dbReference>
<dbReference type="EMBL" id="LNIX01000003">
    <property type="protein sequence ID" value="OXA58176.1"/>
    <property type="molecule type" value="Genomic_DNA"/>
</dbReference>
<feature type="compositionally biased region" description="Basic and acidic residues" evidence="7">
    <location>
        <begin position="740"/>
        <end position="757"/>
    </location>
</feature>
<keyword evidence="3" id="KW-0210">Decarboxylase</keyword>
<evidence type="ECO:0000313" key="9">
    <source>
        <dbReference type="Proteomes" id="UP000198287"/>
    </source>
</evidence>
<evidence type="ECO:0000256" key="4">
    <source>
        <dbReference type="ARBA" id="ARBA00022898"/>
    </source>
</evidence>
<reference evidence="8 9" key="1">
    <citation type="submission" date="2015-12" db="EMBL/GenBank/DDBJ databases">
        <title>The genome of Folsomia candida.</title>
        <authorList>
            <person name="Faddeeva A."/>
            <person name="Derks M.F."/>
            <person name="Anvar Y."/>
            <person name="Smit S."/>
            <person name="Van Straalen N."/>
            <person name="Roelofs D."/>
        </authorList>
    </citation>
    <scope>NUCLEOTIDE SEQUENCE [LARGE SCALE GENOMIC DNA]</scope>
    <source>
        <strain evidence="8 9">VU population</strain>
        <tissue evidence="8">Whole body</tissue>
    </source>
</reference>
<dbReference type="InterPro" id="IPR010977">
    <property type="entry name" value="Aromatic_deC"/>
</dbReference>
<feature type="region of interest" description="Disordered" evidence="7">
    <location>
        <begin position="474"/>
        <end position="493"/>
    </location>
</feature>